<feature type="transmembrane region" description="Helical" evidence="6">
    <location>
        <begin position="222"/>
        <end position="243"/>
    </location>
</feature>
<keyword evidence="4 6" id="KW-1133">Transmembrane helix</keyword>
<keyword evidence="2" id="KW-0813">Transport</keyword>
<feature type="transmembrane region" description="Helical" evidence="6">
    <location>
        <begin position="164"/>
        <end position="184"/>
    </location>
</feature>
<feature type="transmembrane region" description="Helical" evidence="6">
    <location>
        <begin position="196"/>
        <end position="215"/>
    </location>
</feature>
<dbReference type="eggNOG" id="COG2807">
    <property type="taxonomic scope" value="Bacteria"/>
</dbReference>
<dbReference type="InterPro" id="IPR011701">
    <property type="entry name" value="MFS"/>
</dbReference>
<dbReference type="Proteomes" id="UP000051576">
    <property type="component" value="Unassembled WGS sequence"/>
</dbReference>
<dbReference type="AlphaFoldDB" id="A0A0R2BV60"/>
<feature type="transmembrane region" description="Helical" evidence="6">
    <location>
        <begin position="287"/>
        <end position="306"/>
    </location>
</feature>
<name>A0A0R2BV60_9LACO</name>
<gene>
    <name evidence="8" type="ORF">FD21_GL000298</name>
</gene>
<comment type="subcellular location">
    <subcellularLocation>
        <location evidence="1">Cell membrane</location>
        <topology evidence="1">Multi-pass membrane protein</topology>
    </subcellularLocation>
</comment>
<sequence length="314" mass="33852">MAILGLGTWLRIYNFTTLIVGTLLLGCAIAFLNVLAPTTVAVYYPASLGKMTSIYTLAMTLSSAATAGFSALLSKILGWRSLFCWLVLLPLVALLIIAALGRIHPEPATAVVSQPATKPKQVASVWHQPLAWALTFFMGLQSLLFYTILTWLPQILSDQGRSQASAGLFLGLLQLASLPMSVIMPNLVGRRTKQAPLIWLIFALFIGGFICLLVSESIWSQALSCILLGLGTNAAFTMSMTLFSLKTKTPAQTTAVSGMAQSVGYLLAATGPFLSGVLYAQLHSWTLVIILLMIIVLLQTLCGLLIDRKEQVFD</sequence>
<organism evidence="8 9">
    <name type="scientific">Liquorilactobacillus vini DSM 20605</name>
    <dbReference type="NCBI Taxonomy" id="1133569"/>
    <lineage>
        <taxon>Bacteria</taxon>
        <taxon>Bacillati</taxon>
        <taxon>Bacillota</taxon>
        <taxon>Bacilli</taxon>
        <taxon>Lactobacillales</taxon>
        <taxon>Lactobacillaceae</taxon>
        <taxon>Liquorilactobacillus</taxon>
    </lineage>
</organism>
<dbReference type="InterPro" id="IPR036259">
    <property type="entry name" value="MFS_trans_sf"/>
</dbReference>
<evidence type="ECO:0000256" key="1">
    <source>
        <dbReference type="ARBA" id="ARBA00004651"/>
    </source>
</evidence>
<dbReference type="PROSITE" id="PS50850">
    <property type="entry name" value="MFS"/>
    <property type="match status" value="1"/>
</dbReference>
<dbReference type="PANTHER" id="PTHR23523:SF2">
    <property type="entry name" value="2-NITROIMIDAZOLE TRANSPORTER"/>
    <property type="match status" value="1"/>
</dbReference>
<evidence type="ECO:0000313" key="9">
    <source>
        <dbReference type="Proteomes" id="UP000051576"/>
    </source>
</evidence>
<keyword evidence="9" id="KW-1185">Reference proteome</keyword>
<dbReference type="Gene3D" id="1.20.1250.20">
    <property type="entry name" value="MFS general substrate transporter like domains"/>
    <property type="match status" value="1"/>
</dbReference>
<protein>
    <submittedName>
        <fullName evidence="8">Transporter, major facilitator family protein</fullName>
    </submittedName>
</protein>
<dbReference type="GO" id="GO:0022857">
    <property type="term" value="F:transmembrane transporter activity"/>
    <property type="evidence" value="ECO:0007669"/>
    <property type="project" value="InterPro"/>
</dbReference>
<dbReference type="InterPro" id="IPR020846">
    <property type="entry name" value="MFS_dom"/>
</dbReference>
<evidence type="ECO:0000256" key="5">
    <source>
        <dbReference type="ARBA" id="ARBA00023136"/>
    </source>
</evidence>
<feature type="domain" description="Major facilitator superfamily (MFS) profile" evidence="7">
    <location>
        <begin position="1"/>
        <end position="311"/>
    </location>
</feature>
<dbReference type="PATRIC" id="fig|1133569.4.peg.315"/>
<proteinExistence type="predicted"/>
<evidence type="ECO:0000256" key="6">
    <source>
        <dbReference type="SAM" id="Phobius"/>
    </source>
</evidence>
<feature type="transmembrane region" description="Helical" evidence="6">
    <location>
        <begin position="130"/>
        <end position="152"/>
    </location>
</feature>
<comment type="caution">
    <text evidence="8">The sequence shown here is derived from an EMBL/GenBank/DDBJ whole genome shotgun (WGS) entry which is preliminary data.</text>
</comment>
<evidence type="ECO:0000256" key="2">
    <source>
        <dbReference type="ARBA" id="ARBA00022448"/>
    </source>
</evidence>
<evidence type="ECO:0000259" key="7">
    <source>
        <dbReference type="PROSITE" id="PS50850"/>
    </source>
</evidence>
<dbReference type="PANTHER" id="PTHR23523">
    <property type="match status" value="1"/>
</dbReference>
<evidence type="ECO:0000256" key="3">
    <source>
        <dbReference type="ARBA" id="ARBA00022692"/>
    </source>
</evidence>
<dbReference type="Pfam" id="PF07690">
    <property type="entry name" value="MFS_1"/>
    <property type="match status" value="1"/>
</dbReference>
<reference evidence="8 9" key="1">
    <citation type="journal article" date="2015" name="Genome Announc.">
        <title>Expanding the biotechnology potential of lactobacilli through comparative genomics of 213 strains and associated genera.</title>
        <authorList>
            <person name="Sun Z."/>
            <person name="Harris H.M."/>
            <person name="McCann A."/>
            <person name="Guo C."/>
            <person name="Argimon S."/>
            <person name="Zhang W."/>
            <person name="Yang X."/>
            <person name="Jeffery I.B."/>
            <person name="Cooney J.C."/>
            <person name="Kagawa T.F."/>
            <person name="Liu W."/>
            <person name="Song Y."/>
            <person name="Salvetti E."/>
            <person name="Wrobel A."/>
            <person name="Rasinkangas P."/>
            <person name="Parkhill J."/>
            <person name="Rea M.C."/>
            <person name="O'Sullivan O."/>
            <person name="Ritari J."/>
            <person name="Douillard F.P."/>
            <person name="Paul Ross R."/>
            <person name="Yang R."/>
            <person name="Briner A.E."/>
            <person name="Felis G.E."/>
            <person name="de Vos W.M."/>
            <person name="Barrangou R."/>
            <person name="Klaenhammer T.R."/>
            <person name="Caufield P.W."/>
            <person name="Cui Y."/>
            <person name="Zhang H."/>
            <person name="O'Toole P.W."/>
        </authorList>
    </citation>
    <scope>NUCLEOTIDE SEQUENCE [LARGE SCALE GENOMIC DNA]</scope>
    <source>
        <strain evidence="8 9">DSM 20605</strain>
    </source>
</reference>
<evidence type="ECO:0000313" key="8">
    <source>
        <dbReference type="EMBL" id="KRM83224.1"/>
    </source>
</evidence>
<dbReference type="SUPFAM" id="SSF103473">
    <property type="entry name" value="MFS general substrate transporter"/>
    <property type="match status" value="1"/>
</dbReference>
<keyword evidence="5 6" id="KW-0472">Membrane</keyword>
<dbReference type="InterPro" id="IPR052524">
    <property type="entry name" value="MFS_Cyanate_Porter"/>
</dbReference>
<keyword evidence="3 6" id="KW-0812">Transmembrane</keyword>
<evidence type="ECO:0000256" key="4">
    <source>
        <dbReference type="ARBA" id="ARBA00022989"/>
    </source>
</evidence>
<dbReference type="EMBL" id="AYYX01000121">
    <property type="protein sequence ID" value="KRM83224.1"/>
    <property type="molecule type" value="Genomic_DNA"/>
</dbReference>
<dbReference type="GO" id="GO:0005886">
    <property type="term" value="C:plasma membrane"/>
    <property type="evidence" value="ECO:0007669"/>
    <property type="project" value="UniProtKB-SubCell"/>
</dbReference>
<dbReference type="STRING" id="1133569.FD21_GL000298"/>
<feature type="transmembrane region" description="Helical" evidence="6">
    <location>
        <begin position="82"/>
        <end position="103"/>
    </location>
</feature>
<accession>A0A0R2BV60</accession>
<feature type="transmembrane region" description="Helical" evidence="6">
    <location>
        <begin position="54"/>
        <end position="73"/>
    </location>
</feature>
<feature type="transmembrane region" description="Helical" evidence="6">
    <location>
        <begin position="12"/>
        <end position="34"/>
    </location>
</feature>
<feature type="transmembrane region" description="Helical" evidence="6">
    <location>
        <begin position="263"/>
        <end position="280"/>
    </location>
</feature>